<evidence type="ECO:0000313" key="3">
    <source>
        <dbReference type="Proteomes" id="UP001356095"/>
    </source>
</evidence>
<name>A0ABU7KAQ6_9ACTN</name>
<dbReference type="Proteomes" id="UP001356095">
    <property type="component" value="Unassembled WGS sequence"/>
</dbReference>
<keyword evidence="3" id="KW-1185">Reference proteome</keyword>
<proteinExistence type="predicted"/>
<accession>A0ABU7KAQ6</accession>
<dbReference type="InterPro" id="IPR036736">
    <property type="entry name" value="ACP-like_sf"/>
</dbReference>
<reference evidence="2 3" key="1">
    <citation type="submission" date="2023-08" db="EMBL/GenBank/DDBJ databases">
        <authorList>
            <person name="Girao M."/>
            <person name="Carvalho M.F."/>
        </authorList>
    </citation>
    <scope>NUCLEOTIDE SEQUENCE [LARGE SCALE GENOMIC DNA]</scope>
    <source>
        <strain evidence="2 3">CT-R113</strain>
    </source>
</reference>
<gene>
    <name evidence="2" type="ORF">Q8791_19030</name>
</gene>
<dbReference type="SUPFAM" id="SSF47336">
    <property type="entry name" value="ACP-like"/>
    <property type="match status" value="1"/>
</dbReference>
<sequence length="85" mass="9377">MSTTDTALIDELREIVADVLEVEPEEITETGLFSEEHEADSLQAIEVLARIEKTLRVAVPQTELPNMGSLDGVYRVVSQYTEGNA</sequence>
<dbReference type="PROSITE" id="PS50075">
    <property type="entry name" value="CARRIER"/>
    <property type="match status" value="1"/>
</dbReference>
<protein>
    <submittedName>
        <fullName evidence="2">Acyl carrier protein</fullName>
    </submittedName>
</protein>
<dbReference type="InterPro" id="IPR009081">
    <property type="entry name" value="PP-bd_ACP"/>
</dbReference>
<dbReference type="EMBL" id="JAUZMY010000019">
    <property type="protein sequence ID" value="MEE2039315.1"/>
    <property type="molecule type" value="Genomic_DNA"/>
</dbReference>
<evidence type="ECO:0000259" key="1">
    <source>
        <dbReference type="PROSITE" id="PS50075"/>
    </source>
</evidence>
<dbReference type="Gene3D" id="1.10.1200.10">
    <property type="entry name" value="ACP-like"/>
    <property type="match status" value="1"/>
</dbReference>
<organism evidence="2 3">
    <name type="scientific">Nocardiopsis codii</name>
    <dbReference type="NCBI Taxonomy" id="3065942"/>
    <lineage>
        <taxon>Bacteria</taxon>
        <taxon>Bacillati</taxon>
        <taxon>Actinomycetota</taxon>
        <taxon>Actinomycetes</taxon>
        <taxon>Streptosporangiales</taxon>
        <taxon>Nocardiopsidaceae</taxon>
        <taxon>Nocardiopsis</taxon>
    </lineage>
</organism>
<comment type="caution">
    <text evidence="2">The sequence shown here is derived from an EMBL/GenBank/DDBJ whole genome shotgun (WGS) entry which is preliminary data.</text>
</comment>
<evidence type="ECO:0000313" key="2">
    <source>
        <dbReference type="EMBL" id="MEE2039315.1"/>
    </source>
</evidence>
<dbReference type="RefSeq" id="WP_330093093.1">
    <property type="nucleotide sequence ID" value="NZ_JAUZMY010000019.1"/>
</dbReference>
<dbReference type="Pfam" id="PF00550">
    <property type="entry name" value="PP-binding"/>
    <property type="match status" value="1"/>
</dbReference>
<feature type="domain" description="Carrier" evidence="1">
    <location>
        <begin position="3"/>
        <end position="81"/>
    </location>
</feature>